<sequence length="227" mass="25147">MLNSCTQNAWLGDARHVVAYRIAGGDAVNVVLIHPEPSDPSTWKQETALEDMRRQFDGWDRRVTKLISLITQTLKWPMMASQALDRWVSESNKVVILGDAAHAMLPFMAQGAAQAVEDAASLATLVSSISSYSQLPDALRVFEQLRISRAGQVQQASFVNGRIFHFPDGPEQQARDAAMRAEAEGKHYLHSPNGLCDPTTQIWLYGHDAEAEAMEAWKIEMGETAKL</sequence>
<evidence type="ECO:0000256" key="2">
    <source>
        <dbReference type="ARBA" id="ARBA00022630"/>
    </source>
</evidence>
<evidence type="ECO:0000256" key="4">
    <source>
        <dbReference type="ARBA" id="ARBA00023002"/>
    </source>
</evidence>
<evidence type="ECO:0000313" key="7">
    <source>
        <dbReference type="EMBL" id="EKG15355.1"/>
    </source>
</evidence>
<dbReference type="Gene3D" id="3.50.50.60">
    <property type="entry name" value="FAD/NAD(P)-binding domain"/>
    <property type="match status" value="1"/>
</dbReference>
<comment type="caution">
    <text evidence="7">The sequence shown here is derived from an EMBL/GenBank/DDBJ whole genome shotgun (WGS) entry which is preliminary data.</text>
</comment>
<dbReference type="PANTHER" id="PTHR13789">
    <property type="entry name" value="MONOOXYGENASE"/>
    <property type="match status" value="1"/>
</dbReference>
<evidence type="ECO:0000256" key="1">
    <source>
        <dbReference type="ARBA" id="ARBA00007992"/>
    </source>
</evidence>
<accession>K2SET5</accession>
<dbReference type="SUPFAM" id="SSF54373">
    <property type="entry name" value="FAD-linked reductases, C-terminal domain"/>
    <property type="match status" value="1"/>
</dbReference>
<dbReference type="AlphaFoldDB" id="K2SET5"/>
<gene>
    <name evidence="7" type="ORF">MPH_07406</name>
</gene>
<name>K2SET5_MACPH</name>
<dbReference type="SUPFAM" id="SSF51905">
    <property type="entry name" value="FAD/NAD(P)-binding domain"/>
    <property type="match status" value="1"/>
</dbReference>
<dbReference type="InterPro" id="IPR002938">
    <property type="entry name" value="FAD-bd"/>
</dbReference>
<dbReference type="HOGENOM" id="CLU_009665_13_0_1"/>
<organism evidence="7 8">
    <name type="scientific">Macrophomina phaseolina (strain MS6)</name>
    <name type="common">Charcoal rot fungus</name>
    <dbReference type="NCBI Taxonomy" id="1126212"/>
    <lineage>
        <taxon>Eukaryota</taxon>
        <taxon>Fungi</taxon>
        <taxon>Dikarya</taxon>
        <taxon>Ascomycota</taxon>
        <taxon>Pezizomycotina</taxon>
        <taxon>Dothideomycetes</taxon>
        <taxon>Dothideomycetes incertae sedis</taxon>
        <taxon>Botryosphaeriales</taxon>
        <taxon>Botryosphaeriaceae</taxon>
        <taxon>Macrophomina</taxon>
    </lineage>
</organism>
<dbReference type="InterPro" id="IPR050493">
    <property type="entry name" value="FAD-dep_Monooxygenase_BioMet"/>
</dbReference>
<keyword evidence="3" id="KW-0274">FAD</keyword>
<dbReference type="InterPro" id="IPR036188">
    <property type="entry name" value="FAD/NAD-bd_sf"/>
</dbReference>
<dbReference type="eggNOG" id="KOG2614">
    <property type="taxonomic scope" value="Eukaryota"/>
</dbReference>
<proteinExistence type="inferred from homology"/>
<feature type="domain" description="FAD-binding" evidence="6">
    <location>
        <begin position="71"/>
        <end position="151"/>
    </location>
</feature>
<dbReference type="OrthoDB" id="16820at2759"/>
<dbReference type="Pfam" id="PF01494">
    <property type="entry name" value="FAD_binding_3"/>
    <property type="match status" value="1"/>
</dbReference>
<evidence type="ECO:0000256" key="5">
    <source>
        <dbReference type="ARBA" id="ARBA00023033"/>
    </source>
</evidence>
<dbReference type="STRING" id="1126212.K2SET5"/>
<dbReference type="Proteomes" id="UP000007129">
    <property type="component" value="Unassembled WGS sequence"/>
</dbReference>
<dbReference type="GO" id="GO:0071949">
    <property type="term" value="F:FAD binding"/>
    <property type="evidence" value="ECO:0007669"/>
    <property type="project" value="InterPro"/>
</dbReference>
<dbReference type="GO" id="GO:0004497">
    <property type="term" value="F:monooxygenase activity"/>
    <property type="evidence" value="ECO:0007669"/>
    <property type="project" value="UniProtKB-KW"/>
</dbReference>
<dbReference type="PANTHER" id="PTHR13789:SF306">
    <property type="entry name" value="HYDROXYLASE, PUTATIVE-RELATED"/>
    <property type="match status" value="1"/>
</dbReference>
<evidence type="ECO:0000259" key="6">
    <source>
        <dbReference type="Pfam" id="PF01494"/>
    </source>
</evidence>
<dbReference type="VEuPathDB" id="FungiDB:MPH_07406"/>
<evidence type="ECO:0000313" key="8">
    <source>
        <dbReference type="Proteomes" id="UP000007129"/>
    </source>
</evidence>
<dbReference type="InParanoid" id="K2SET5"/>
<dbReference type="EMBL" id="AHHD01000300">
    <property type="protein sequence ID" value="EKG15355.1"/>
    <property type="molecule type" value="Genomic_DNA"/>
</dbReference>
<keyword evidence="2" id="KW-0285">Flavoprotein</keyword>
<keyword evidence="5 7" id="KW-0503">Monooxygenase</keyword>
<reference evidence="7 8" key="1">
    <citation type="journal article" date="2012" name="BMC Genomics">
        <title>Tools to kill: Genome of one of the most destructive plant pathogenic fungi Macrophomina phaseolina.</title>
        <authorList>
            <person name="Islam M.S."/>
            <person name="Haque M.S."/>
            <person name="Islam M.M."/>
            <person name="Emdad E.M."/>
            <person name="Halim A."/>
            <person name="Hossen Q.M.M."/>
            <person name="Hossain M.Z."/>
            <person name="Ahmed B."/>
            <person name="Rahim S."/>
            <person name="Rahman M.S."/>
            <person name="Alam M.M."/>
            <person name="Hou S."/>
            <person name="Wan X."/>
            <person name="Saito J.A."/>
            <person name="Alam M."/>
        </authorList>
    </citation>
    <scope>NUCLEOTIDE SEQUENCE [LARGE SCALE GENOMIC DNA]</scope>
    <source>
        <strain evidence="7 8">MS6</strain>
    </source>
</reference>
<protein>
    <submittedName>
        <fullName evidence="7">Monooxygenase FAD-binding protein</fullName>
    </submittedName>
</protein>
<evidence type="ECO:0000256" key="3">
    <source>
        <dbReference type="ARBA" id="ARBA00022827"/>
    </source>
</evidence>
<keyword evidence="4" id="KW-0560">Oxidoreductase</keyword>
<comment type="similarity">
    <text evidence="1">Belongs to the paxM FAD-dependent monooxygenase family.</text>
</comment>